<dbReference type="InterPro" id="IPR030675">
    <property type="entry name" value="BPI/LBP"/>
</dbReference>
<comment type="domain">
    <text evidence="12">The N- and C-terminal barrels adopt an identical fold despite having only 13% of conserved residues.</text>
</comment>
<evidence type="ECO:0000256" key="12">
    <source>
        <dbReference type="RuleBase" id="RU369039"/>
    </source>
</evidence>
<evidence type="ECO:0000256" key="2">
    <source>
        <dbReference type="ARBA" id="ARBA00007292"/>
    </source>
</evidence>
<dbReference type="InterPro" id="IPR032942">
    <property type="entry name" value="BPI/LBP/Plunc"/>
</dbReference>
<proteinExistence type="inferred from homology"/>
<dbReference type="SUPFAM" id="SSF55394">
    <property type="entry name" value="Bactericidal permeability-increasing protein, BPI"/>
    <property type="match status" value="3"/>
</dbReference>
<dbReference type="PANTHER" id="PTHR10504">
    <property type="entry name" value="BACTERICIDAL PERMEABILITY-INCREASING BPI PROTEIN-RELATED"/>
    <property type="match status" value="1"/>
</dbReference>
<comment type="subunit">
    <text evidence="11 12">Monomer. Homodimer; disulfide-linked.</text>
</comment>
<organism evidence="15 16">
    <name type="scientific">Ranitomeya imitator</name>
    <name type="common">mimic poison frog</name>
    <dbReference type="NCBI Taxonomy" id="111125"/>
    <lineage>
        <taxon>Eukaryota</taxon>
        <taxon>Metazoa</taxon>
        <taxon>Chordata</taxon>
        <taxon>Craniata</taxon>
        <taxon>Vertebrata</taxon>
        <taxon>Euteleostomi</taxon>
        <taxon>Amphibia</taxon>
        <taxon>Batrachia</taxon>
        <taxon>Anura</taxon>
        <taxon>Neobatrachia</taxon>
        <taxon>Hyloidea</taxon>
        <taxon>Dendrobatidae</taxon>
        <taxon>Dendrobatinae</taxon>
        <taxon>Ranitomeya</taxon>
    </lineage>
</organism>
<evidence type="ECO:0000256" key="3">
    <source>
        <dbReference type="ARBA" id="ARBA00017827"/>
    </source>
</evidence>
<evidence type="ECO:0000256" key="8">
    <source>
        <dbReference type="ARBA" id="ARBA00023022"/>
    </source>
</evidence>
<gene>
    <name evidence="15" type="ORF">RIMI_LOCUS11419662</name>
</gene>
<keyword evidence="7 12" id="KW-0391">Immunity</keyword>
<dbReference type="EMBL" id="CAUEEQ010025810">
    <property type="protein sequence ID" value="CAJ0946778.1"/>
    <property type="molecule type" value="Genomic_DNA"/>
</dbReference>
<accession>A0ABN9LNS7</accession>
<reference evidence="15" key="1">
    <citation type="submission" date="2023-07" db="EMBL/GenBank/DDBJ databases">
        <authorList>
            <person name="Stuckert A."/>
        </authorList>
    </citation>
    <scope>NUCLEOTIDE SEQUENCE</scope>
</reference>
<dbReference type="InterPro" id="IPR017942">
    <property type="entry name" value="Lipid-bd_serum_glycop_N"/>
</dbReference>
<keyword evidence="16" id="KW-1185">Reference proteome</keyword>
<feature type="domain" description="Lipid-binding serum glycoprotein C-terminal" evidence="14">
    <location>
        <begin position="242"/>
        <end position="487"/>
    </location>
</feature>
<comment type="similarity">
    <text evidence="2">Belongs to the BPI/LBP/Plunc superfamily. BPI/LBP family.</text>
</comment>
<dbReference type="SMART" id="SM00328">
    <property type="entry name" value="BPI1"/>
    <property type="match status" value="1"/>
</dbReference>
<dbReference type="PANTHER" id="PTHR10504:SF84">
    <property type="entry name" value="BACTERICIDAL PERMEABILITY-INCREASING PROTEIN"/>
    <property type="match status" value="1"/>
</dbReference>
<dbReference type="Pfam" id="PF01273">
    <property type="entry name" value="LBP_BPI_CETP"/>
    <property type="match status" value="1"/>
</dbReference>
<evidence type="ECO:0000256" key="7">
    <source>
        <dbReference type="ARBA" id="ARBA00022859"/>
    </source>
</evidence>
<dbReference type="Proteomes" id="UP001176940">
    <property type="component" value="Unassembled WGS sequence"/>
</dbReference>
<keyword evidence="4 12" id="KW-0964">Secreted</keyword>
<keyword evidence="9 12" id="KW-1015">Disulfide bond</keyword>
<name>A0ABN9LNS7_9NEOB</name>
<dbReference type="SMART" id="SM00329">
    <property type="entry name" value="BPI2"/>
    <property type="match status" value="1"/>
</dbReference>
<dbReference type="PIRSF" id="PIRSF002417">
    <property type="entry name" value="Lipid_binding_protein"/>
    <property type="match status" value="1"/>
</dbReference>
<evidence type="ECO:0000256" key="9">
    <source>
        <dbReference type="ARBA" id="ARBA00023157"/>
    </source>
</evidence>
<dbReference type="InterPro" id="IPR001124">
    <property type="entry name" value="Lipid-bd_serum_glycop_C"/>
</dbReference>
<keyword evidence="6 12" id="KW-0399">Innate immunity</keyword>
<dbReference type="CDD" id="cd00026">
    <property type="entry name" value="BPI2"/>
    <property type="match status" value="1"/>
</dbReference>
<comment type="caution">
    <text evidence="15">The sequence shown here is derived from an EMBL/GenBank/DDBJ whole genome shotgun (WGS) entry which is preliminary data.</text>
</comment>
<keyword evidence="5 12" id="KW-0929">Antimicrobial</keyword>
<sequence>MLIYLVYHHIHSTARQEGMRVLQQELAKIHLPDFSGSTHTHLGKVKYSFNSMTIRNFQLPSSQISPVANVGLKLSISGAFIEISGQWHVKALHMSTKGGFDLKIEGLSISVGLKFGSDSTGRPTIALSDCSNHISDVKIHVSGKLSWLVDVFRHNVDNALRKAIENQICPLVSNAITSKLEPVLQTLPVTAKIDSVAAIDYSLTGPPPVTSDCVDVQMKGEFFELSHRVPPPFSPPTLTLPADHSLMIYFGVSDYLFNTAGFVYYSAGKLVFNVTDSMIPKEFNIRLNTSSFGVLIPQLSKMYPDMLMKLQISSTSAPSLDIKPGNVTISPKLDIQAYVILPNSSLAPVFLLNLTTTALAKVAVNSGRIVGNLELSRIQMDLKHSDVGPFSVTLLNVAVNYYLSHILLPQVNGYNLGKSNVLLNESFNINEKIDWCPGINVDNTMKNDVFSDPTEILNKGYPLPLLDKVQLTDVVLQPQQDFLLLGANVHYGKAENSTWIDGFEPSM</sequence>
<evidence type="ECO:0000256" key="5">
    <source>
        <dbReference type="ARBA" id="ARBA00022529"/>
    </source>
</evidence>
<evidence type="ECO:0000256" key="11">
    <source>
        <dbReference type="ARBA" id="ARBA00025943"/>
    </source>
</evidence>
<evidence type="ECO:0000313" key="15">
    <source>
        <dbReference type="EMBL" id="CAJ0946778.1"/>
    </source>
</evidence>
<evidence type="ECO:0000256" key="10">
    <source>
        <dbReference type="ARBA" id="ARBA00023180"/>
    </source>
</evidence>
<comment type="domain">
    <text evidence="12">The N-terminal region may be exposed to the interior of the granule, whereas the C-terminal portion may be embedded in the membrane. During phagocytosis and degranulation, proteases may be released and activated and cleave BPI at the junction of the N- and C-terminal portions of the molecule, providing controlled release of the N-terminal antibacterial fragment when bacteria are ingested.</text>
</comment>
<protein>
    <recommendedName>
        <fullName evidence="3 12">Bactericidal permeability-increasing protein</fullName>
        <shortName evidence="12">BPI</shortName>
    </recommendedName>
</protein>
<keyword evidence="12" id="KW-0732">Signal</keyword>
<evidence type="ECO:0000259" key="14">
    <source>
        <dbReference type="SMART" id="SM00329"/>
    </source>
</evidence>
<feature type="domain" description="Lipid-binding serum glycoprotein N-terminal" evidence="13">
    <location>
        <begin position="6"/>
        <end position="227"/>
    </location>
</feature>
<dbReference type="InterPro" id="IPR017943">
    <property type="entry name" value="Bactericidal_perm-incr_a/b_dom"/>
</dbReference>
<comment type="function">
    <text evidence="12">The cytotoxic action of BPI is limited to many species of Gram-negative bacteria; this specificity may be explained by a strong affinity of the very basic N-terminal half for the negatively charged lipopolysaccharides that are unique to the Gram-negative bacterial outer envelope.</text>
</comment>
<dbReference type="Gene3D" id="3.15.20.10">
    <property type="entry name" value="Bactericidal permeability-increasing protein, domain 2"/>
    <property type="match status" value="1"/>
</dbReference>
<evidence type="ECO:0000256" key="1">
    <source>
        <dbReference type="ARBA" id="ARBA00004613"/>
    </source>
</evidence>
<keyword evidence="10 12" id="KW-0325">Glycoprotein</keyword>
<dbReference type="Pfam" id="PF02886">
    <property type="entry name" value="LBP_BPI_CETP_C"/>
    <property type="match status" value="2"/>
</dbReference>
<evidence type="ECO:0000259" key="13">
    <source>
        <dbReference type="SMART" id="SM00328"/>
    </source>
</evidence>
<dbReference type="CDD" id="cd00025">
    <property type="entry name" value="BPI1"/>
    <property type="match status" value="1"/>
</dbReference>
<keyword evidence="8 12" id="KW-0044">Antibiotic</keyword>
<evidence type="ECO:0000256" key="4">
    <source>
        <dbReference type="ARBA" id="ARBA00022525"/>
    </source>
</evidence>
<evidence type="ECO:0000256" key="6">
    <source>
        <dbReference type="ARBA" id="ARBA00022588"/>
    </source>
</evidence>
<evidence type="ECO:0000313" key="16">
    <source>
        <dbReference type="Proteomes" id="UP001176940"/>
    </source>
</evidence>
<dbReference type="Gene3D" id="3.15.10.10">
    <property type="entry name" value="Bactericidal permeability-increasing protein, domain 1"/>
    <property type="match status" value="1"/>
</dbReference>
<comment type="subcellular location">
    <subcellularLocation>
        <location evidence="1 12">Secreted</location>
    </subcellularLocation>
</comment>